<protein>
    <submittedName>
        <fullName evidence="1">Uncharacterized protein</fullName>
    </submittedName>
</protein>
<evidence type="ECO:0000313" key="2">
    <source>
        <dbReference type="Proteomes" id="UP000579605"/>
    </source>
</evidence>
<dbReference type="AlphaFoldDB" id="A0A852ZIV8"/>
<keyword evidence="2" id="KW-1185">Reference proteome</keyword>
<proteinExistence type="predicted"/>
<dbReference type="RefSeq" id="WP_179790295.1">
    <property type="nucleotide sequence ID" value="NZ_BAAARR010000019.1"/>
</dbReference>
<evidence type="ECO:0000313" key="1">
    <source>
        <dbReference type="EMBL" id="NYH92884.1"/>
    </source>
</evidence>
<accession>A0A852ZIV8</accession>
<reference evidence="1 2" key="1">
    <citation type="submission" date="2020-07" db="EMBL/GenBank/DDBJ databases">
        <title>Sequencing the genomes of 1000 actinobacteria strains.</title>
        <authorList>
            <person name="Klenk H.-P."/>
        </authorList>
    </citation>
    <scope>NUCLEOTIDE SEQUENCE [LARGE SCALE GENOMIC DNA]</scope>
    <source>
        <strain evidence="1 2">DSM 18448</strain>
    </source>
</reference>
<dbReference type="Proteomes" id="UP000579605">
    <property type="component" value="Unassembled WGS sequence"/>
</dbReference>
<sequence length="152" mass="16893">MSPSVCRRPFVLDDGADEVAVIAAHEEGLRVLRGVLRRVWVDVISDLPWPVQVQGAVRALGQLAERRHCGQIDIEVDVDDDEQFELVVAVSPFTIALEGWSEADEEIYSASDTGCGLWLALTPAEEAEFRRRLTECGAEPDAVISQPPRRRR</sequence>
<comment type="caution">
    <text evidence="1">The sequence shown here is derived from an EMBL/GenBank/DDBJ whole genome shotgun (WGS) entry which is preliminary data.</text>
</comment>
<dbReference type="EMBL" id="JACBZH010000001">
    <property type="protein sequence ID" value="NYH92884.1"/>
    <property type="molecule type" value="Genomic_DNA"/>
</dbReference>
<name>A0A852ZIV8_9ACTN</name>
<gene>
    <name evidence="1" type="ORF">F4554_005522</name>
</gene>
<organism evidence="1 2">
    <name type="scientific">Actinopolymorpha rutila</name>
    <dbReference type="NCBI Taxonomy" id="446787"/>
    <lineage>
        <taxon>Bacteria</taxon>
        <taxon>Bacillati</taxon>
        <taxon>Actinomycetota</taxon>
        <taxon>Actinomycetes</taxon>
        <taxon>Propionibacteriales</taxon>
        <taxon>Actinopolymorphaceae</taxon>
        <taxon>Actinopolymorpha</taxon>
    </lineage>
</organism>